<reference evidence="2" key="1">
    <citation type="journal article" date="2019" name="Int. J. Syst. Evol. Microbiol.">
        <title>The Global Catalogue of Microorganisms (GCM) 10K type strain sequencing project: providing services to taxonomists for standard genome sequencing and annotation.</title>
        <authorList>
            <consortium name="The Broad Institute Genomics Platform"/>
            <consortium name="The Broad Institute Genome Sequencing Center for Infectious Disease"/>
            <person name="Wu L."/>
            <person name="Ma J."/>
        </authorList>
    </citation>
    <scope>NUCLEOTIDE SEQUENCE [LARGE SCALE GENOMIC DNA]</scope>
    <source>
        <strain evidence="2">CGMCC 1.12990</strain>
    </source>
</reference>
<dbReference type="Proteomes" id="UP000601361">
    <property type="component" value="Unassembled WGS sequence"/>
</dbReference>
<keyword evidence="2" id="KW-1185">Reference proteome</keyword>
<evidence type="ECO:0000313" key="1">
    <source>
        <dbReference type="EMBL" id="GGG49990.1"/>
    </source>
</evidence>
<dbReference type="EMBL" id="BMGS01000007">
    <property type="protein sequence ID" value="GGG49990.1"/>
    <property type="molecule type" value="Genomic_DNA"/>
</dbReference>
<sequence>MKLVFPYLLIGVLCLGGSSCKKDDETTQAACTATSDVLMRANNWKGRVVFDSALNTYVVSYFVPGSIDSVYDGVVCSLPAELRQEGQLVTFSGQYRAYTGPVKPQFGGQQYYYLELTNVTAR</sequence>
<dbReference type="PROSITE" id="PS51257">
    <property type="entry name" value="PROKAR_LIPOPROTEIN"/>
    <property type="match status" value="1"/>
</dbReference>
<name>A0ABQ1X107_9BACT</name>
<evidence type="ECO:0000313" key="2">
    <source>
        <dbReference type="Proteomes" id="UP000601361"/>
    </source>
</evidence>
<accession>A0ABQ1X107</accession>
<organism evidence="1 2">
    <name type="scientific">Hymenobacter glacieicola</name>
    <dbReference type="NCBI Taxonomy" id="1562124"/>
    <lineage>
        <taxon>Bacteria</taxon>
        <taxon>Pseudomonadati</taxon>
        <taxon>Bacteroidota</taxon>
        <taxon>Cytophagia</taxon>
        <taxon>Cytophagales</taxon>
        <taxon>Hymenobacteraceae</taxon>
        <taxon>Hymenobacter</taxon>
    </lineage>
</organism>
<gene>
    <name evidence="1" type="ORF">GCM10011378_27600</name>
</gene>
<proteinExistence type="predicted"/>
<evidence type="ECO:0008006" key="3">
    <source>
        <dbReference type="Google" id="ProtNLM"/>
    </source>
</evidence>
<dbReference type="RefSeq" id="WP_188558439.1">
    <property type="nucleotide sequence ID" value="NZ_BMGS01000007.1"/>
</dbReference>
<comment type="caution">
    <text evidence="1">The sequence shown here is derived from an EMBL/GenBank/DDBJ whole genome shotgun (WGS) entry which is preliminary data.</text>
</comment>
<protein>
    <recommendedName>
        <fullName evidence="3">Lipoprotein</fullName>
    </recommendedName>
</protein>